<dbReference type="Pfam" id="PF00155">
    <property type="entry name" value="Aminotran_1_2"/>
    <property type="match status" value="1"/>
</dbReference>
<keyword evidence="5" id="KW-0808">Transferase</keyword>
<dbReference type="Proteomes" id="UP000837801">
    <property type="component" value="Unassembled WGS sequence"/>
</dbReference>
<keyword evidence="6" id="KW-0663">Pyridoxal phosphate</keyword>
<dbReference type="GO" id="GO:0006532">
    <property type="term" value="P:aspartate biosynthetic process"/>
    <property type="evidence" value="ECO:0007669"/>
    <property type="project" value="TreeGrafter"/>
</dbReference>
<dbReference type="NCBIfam" id="NF006719">
    <property type="entry name" value="PRK09257.1"/>
    <property type="match status" value="1"/>
</dbReference>
<gene>
    <name evidence="8" type="ORF">CLIB1423_02S10440</name>
</gene>
<dbReference type="PANTHER" id="PTHR11879">
    <property type="entry name" value="ASPARTATE AMINOTRANSFERASE"/>
    <property type="match status" value="1"/>
</dbReference>
<dbReference type="OrthoDB" id="6752799at2759"/>
<evidence type="ECO:0000256" key="2">
    <source>
        <dbReference type="ARBA" id="ARBA00007441"/>
    </source>
</evidence>
<evidence type="ECO:0000256" key="6">
    <source>
        <dbReference type="ARBA" id="ARBA00022898"/>
    </source>
</evidence>
<evidence type="ECO:0000256" key="4">
    <source>
        <dbReference type="ARBA" id="ARBA00022576"/>
    </source>
</evidence>
<dbReference type="GO" id="GO:0030170">
    <property type="term" value="F:pyridoxal phosphate binding"/>
    <property type="evidence" value="ECO:0007669"/>
    <property type="project" value="InterPro"/>
</dbReference>
<evidence type="ECO:0000256" key="3">
    <source>
        <dbReference type="ARBA" id="ARBA00011738"/>
    </source>
</evidence>
<evidence type="ECO:0000313" key="8">
    <source>
        <dbReference type="EMBL" id="CAH2351020.1"/>
    </source>
</evidence>
<reference evidence="8" key="1">
    <citation type="submission" date="2022-03" db="EMBL/GenBank/DDBJ databases">
        <authorList>
            <person name="Legras J.-L."/>
            <person name="Devillers H."/>
            <person name="Grondin C."/>
        </authorList>
    </citation>
    <scope>NUCLEOTIDE SEQUENCE</scope>
    <source>
        <strain evidence="8">CLIB 1423</strain>
    </source>
</reference>
<dbReference type="GO" id="GO:0005829">
    <property type="term" value="C:cytosol"/>
    <property type="evidence" value="ECO:0007669"/>
    <property type="project" value="TreeGrafter"/>
</dbReference>
<accession>A0A9P0QM39</accession>
<comment type="caution">
    <text evidence="8">The sequence shown here is derived from an EMBL/GenBank/DDBJ whole genome shotgun (WGS) entry which is preliminary data.</text>
</comment>
<feature type="domain" description="Aminotransferase class I/classII large" evidence="7">
    <location>
        <begin position="32"/>
        <end position="399"/>
    </location>
</feature>
<dbReference type="SUPFAM" id="SSF53383">
    <property type="entry name" value="PLP-dependent transferases"/>
    <property type="match status" value="1"/>
</dbReference>
<organism evidence="8 9">
    <name type="scientific">[Candida] railenensis</name>
    <dbReference type="NCBI Taxonomy" id="45579"/>
    <lineage>
        <taxon>Eukaryota</taxon>
        <taxon>Fungi</taxon>
        <taxon>Dikarya</taxon>
        <taxon>Ascomycota</taxon>
        <taxon>Saccharomycotina</taxon>
        <taxon>Pichiomycetes</taxon>
        <taxon>Debaryomycetaceae</taxon>
        <taxon>Kurtzmaniella</taxon>
    </lineage>
</organism>
<keyword evidence="4 8" id="KW-0032">Aminotransferase</keyword>
<comment type="subunit">
    <text evidence="3">Homodimer.</text>
</comment>
<sequence>MTVTSYYSNLPEAEYDPIVKIMSQYASDPSPSKIDLTIGVYKAENGDSYLFPSVAKAKKWLHANDPGHNYTNMAGIPEFTAGAREVIFGKKSAIQGKIASLQTISGTGACHMASLFLGECGLNNYYIGTPFWSNYQPMLEHAGAKVNHFRHYNPETREVDFESTVRALNEAPKDSVFLFQACCHNPTGADYSKKQWTQIADIMKERELFPFFDIAYQGFSSGDKDEDAWAIRHFYEKGLNLLACQSFSKNMGLYSERAGCLHVVVQEGVENPDTLDRVQGMLVTFFRMECSFGPAFGARIAAALMNKPELKEEWDQDVAQITERLQNLRKSVLQKLTAMDTPGNWDHVIKQNGLFWYTGLNEEQVSRITKQEHVYMTFAGRVNIASLNESNIDQFCRSLDKIVRETK</sequence>
<dbReference type="GO" id="GO:0004069">
    <property type="term" value="F:L-aspartate:2-oxoglutarate aminotransferase activity"/>
    <property type="evidence" value="ECO:0007669"/>
    <property type="project" value="TreeGrafter"/>
</dbReference>
<proteinExistence type="inferred from homology"/>
<name>A0A9P0QM39_9ASCO</name>
<dbReference type="InterPro" id="IPR015422">
    <property type="entry name" value="PyrdxlP-dep_Trfase_small"/>
</dbReference>
<keyword evidence="9" id="KW-1185">Reference proteome</keyword>
<evidence type="ECO:0000259" key="7">
    <source>
        <dbReference type="Pfam" id="PF00155"/>
    </source>
</evidence>
<evidence type="ECO:0000313" key="9">
    <source>
        <dbReference type="Proteomes" id="UP000837801"/>
    </source>
</evidence>
<dbReference type="InterPro" id="IPR004839">
    <property type="entry name" value="Aminotransferase_I/II_large"/>
</dbReference>
<dbReference type="EMBL" id="CAKXYY010000002">
    <property type="protein sequence ID" value="CAH2351020.1"/>
    <property type="molecule type" value="Genomic_DNA"/>
</dbReference>
<dbReference type="Gene3D" id="3.40.640.10">
    <property type="entry name" value="Type I PLP-dependent aspartate aminotransferase-like (Major domain)"/>
    <property type="match status" value="1"/>
</dbReference>
<dbReference type="PRINTS" id="PR00799">
    <property type="entry name" value="TRANSAMINASE"/>
</dbReference>
<dbReference type="Gene3D" id="3.90.1150.10">
    <property type="entry name" value="Aspartate Aminotransferase, domain 1"/>
    <property type="match status" value="1"/>
</dbReference>
<evidence type="ECO:0000256" key="1">
    <source>
        <dbReference type="ARBA" id="ARBA00001933"/>
    </source>
</evidence>
<dbReference type="AlphaFoldDB" id="A0A9P0QM39"/>
<protein>
    <submittedName>
        <fullName evidence="8">Aspartate aminotransferase, cytoplasmic</fullName>
    </submittedName>
</protein>
<evidence type="ECO:0000256" key="5">
    <source>
        <dbReference type="ARBA" id="ARBA00022679"/>
    </source>
</evidence>
<dbReference type="CDD" id="cd00609">
    <property type="entry name" value="AAT_like"/>
    <property type="match status" value="1"/>
</dbReference>
<comment type="cofactor">
    <cofactor evidence="1">
        <name>pyridoxal 5'-phosphate</name>
        <dbReference type="ChEBI" id="CHEBI:597326"/>
    </cofactor>
</comment>
<dbReference type="PANTHER" id="PTHR11879:SF55">
    <property type="entry name" value="GLUTAMATE OXALOACETATE TRANSAMINASE 1, ISOFORM B"/>
    <property type="match status" value="1"/>
</dbReference>
<dbReference type="InterPro" id="IPR015421">
    <property type="entry name" value="PyrdxlP-dep_Trfase_major"/>
</dbReference>
<comment type="similarity">
    <text evidence="2">Belongs to the class-I pyridoxal-phosphate-dependent aminotransferase family.</text>
</comment>
<dbReference type="InterPro" id="IPR000796">
    <property type="entry name" value="Asp_trans"/>
</dbReference>
<dbReference type="InterPro" id="IPR015424">
    <property type="entry name" value="PyrdxlP-dep_Trfase"/>
</dbReference>